<dbReference type="Gene3D" id="1.10.238.10">
    <property type="entry name" value="EF-hand"/>
    <property type="match status" value="1"/>
</dbReference>
<reference evidence="4" key="1">
    <citation type="submission" date="2021-05" db="EMBL/GenBank/DDBJ databases">
        <title>The genome of the haptophyte Pavlova lutheri (Diacronema luteri, Pavlovales) - a model for lipid biosynthesis in eukaryotic algae.</title>
        <authorList>
            <person name="Hulatt C.J."/>
            <person name="Posewitz M.C."/>
        </authorList>
    </citation>
    <scope>NUCLEOTIDE SEQUENCE</scope>
    <source>
        <strain evidence="4">NIVA-4/92</strain>
    </source>
</reference>
<dbReference type="CDD" id="cd00051">
    <property type="entry name" value="EFh"/>
    <property type="match status" value="1"/>
</dbReference>
<dbReference type="AlphaFoldDB" id="A0A8J5XQF9"/>
<dbReference type="PROSITE" id="PS00018">
    <property type="entry name" value="EF_HAND_1"/>
    <property type="match status" value="2"/>
</dbReference>
<dbReference type="PROSITE" id="PS50222">
    <property type="entry name" value="EF_HAND_2"/>
    <property type="match status" value="2"/>
</dbReference>
<dbReference type="OrthoDB" id="26525at2759"/>
<evidence type="ECO:0000313" key="5">
    <source>
        <dbReference type="Proteomes" id="UP000751190"/>
    </source>
</evidence>
<dbReference type="InterPro" id="IPR011992">
    <property type="entry name" value="EF-hand-dom_pair"/>
</dbReference>
<name>A0A8J5XQF9_DIALT</name>
<organism evidence="4 5">
    <name type="scientific">Diacronema lutheri</name>
    <name type="common">Unicellular marine alga</name>
    <name type="synonym">Monochrysis lutheri</name>
    <dbReference type="NCBI Taxonomy" id="2081491"/>
    <lineage>
        <taxon>Eukaryota</taxon>
        <taxon>Haptista</taxon>
        <taxon>Haptophyta</taxon>
        <taxon>Pavlovophyceae</taxon>
        <taxon>Pavlovales</taxon>
        <taxon>Pavlovaceae</taxon>
        <taxon>Diacronema</taxon>
    </lineage>
</organism>
<accession>A0A8J5XQF9</accession>
<evidence type="ECO:0000313" key="4">
    <source>
        <dbReference type="EMBL" id="KAG8468389.1"/>
    </source>
</evidence>
<feature type="chain" id="PRO_5035183289" description="EF-hand domain-containing protein" evidence="2">
    <location>
        <begin position="28"/>
        <end position="475"/>
    </location>
</feature>
<keyword evidence="2" id="KW-0732">Signal</keyword>
<feature type="domain" description="EF-hand" evidence="3">
    <location>
        <begin position="282"/>
        <end position="317"/>
    </location>
</feature>
<dbReference type="SUPFAM" id="SSF47473">
    <property type="entry name" value="EF-hand"/>
    <property type="match status" value="1"/>
</dbReference>
<dbReference type="Proteomes" id="UP000751190">
    <property type="component" value="Unassembled WGS sequence"/>
</dbReference>
<dbReference type="GO" id="GO:0005509">
    <property type="term" value="F:calcium ion binding"/>
    <property type="evidence" value="ECO:0007669"/>
    <property type="project" value="InterPro"/>
</dbReference>
<evidence type="ECO:0000256" key="1">
    <source>
        <dbReference type="ARBA" id="ARBA00022837"/>
    </source>
</evidence>
<evidence type="ECO:0000256" key="2">
    <source>
        <dbReference type="SAM" id="SignalP"/>
    </source>
</evidence>
<dbReference type="InterPro" id="IPR002048">
    <property type="entry name" value="EF_hand_dom"/>
</dbReference>
<feature type="domain" description="EF-hand" evidence="3">
    <location>
        <begin position="324"/>
        <end position="352"/>
    </location>
</feature>
<feature type="signal peptide" evidence="2">
    <location>
        <begin position="1"/>
        <end position="27"/>
    </location>
</feature>
<dbReference type="Gene3D" id="3.40.30.10">
    <property type="entry name" value="Glutaredoxin"/>
    <property type="match status" value="1"/>
</dbReference>
<dbReference type="InterPro" id="IPR018247">
    <property type="entry name" value="EF_Hand_1_Ca_BS"/>
</dbReference>
<keyword evidence="1" id="KW-0106">Calcium</keyword>
<comment type="caution">
    <text evidence="4">The sequence shown here is derived from an EMBL/GenBank/DDBJ whole genome shotgun (WGS) entry which is preliminary data.</text>
</comment>
<keyword evidence="5" id="KW-1185">Reference proteome</keyword>
<evidence type="ECO:0000259" key="3">
    <source>
        <dbReference type="PROSITE" id="PS50222"/>
    </source>
</evidence>
<protein>
    <recommendedName>
        <fullName evidence="3">EF-hand domain-containing protein</fullName>
    </recommendedName>
</protein>
<dbReference type="Pfam" id="PF13499">
    <property type="entry name" value="EF-hand_7"/>
    <property type="match status" value="1"/>
</dbReference>
<dbReference type="SMART" id="SM00054">
    <property type="entry name" value="EFh"/>
    <property type="match status" value="2"/>
</dbReference>
<proteinExistence type="predicted"/>
<sequence length="475" mass="50906">MGTMRNWTFTHLRSDLVLLVNGGFVDAAAVIAKYGGQNFTLQVGKHYLSFHAADEADPSRVTVLVNGAKEFVFRGALHMYATTTAVAFQQHISIPWPEHAEPRTGPPQLGGWVTTSLGKEVLSAAGVARPATAAFARRVRLVGILFFSEQSELSQKFVRRLDRCLTAGLGLDLGILAVSVTGSAEEAMAARAALPVEWAVLPHAQTARACAQYELRGVPSLVVVDAKSGRVVRTNAVVDVIAHADEPATVLKLCGIDDPTCWAREQAKRRAASSRLNQRVELRPEDLVQAFRSADRDRSGSVGLGELLGAFRALGLPVSEGTLALFRKHDVDGDNALDFAEFCVLCSQCRQLLQPRDPERRRLLAIFAESDVQNFGFVPMDEIVGCLVRAGLQTDLHTVCRVSGRMPGDGAELDFVEFAQLYDRLRTLAAERAEAPAAPGAHKAGTAGPAVEMAGFAGDVGGRVDFGAAPGLTSV</sequence>
<dbReference type="EMBL" id="JAGTXO010000004">
    <property type="protein sequence ID" value="KAG8468389.1"/>
    <property type="molecule type" value="Genomic_DNA"/>
</dbReference>
<gene>
    <name evidence="4" type="ORF">KFE25_013472</name>
</gene>